<keyword evidence="2" id="KW-1133">Transmembrane helix</keyword>
<dbReference type="Proteomes" id="UP000695562">
    <property type="component" value="Unassembled WGS sequence"/>
</dbReference>
<evidence type="ECO:0000256" key="1">
    <source>
        <dbReference type="SAM" id="MobiDB-lite"/>
    </source>
</evidence>
<proteinExistence type="predicted"/>
<dbReference type="EMBL" id="AJWJ01000195">
    <property type="protein sequence ID" value="KAF2073590.1"/>
    <property type="molecule type" value="Genomic_DNA"/>
</dbReference>
<sequence length="407" mass="46486">MMLASKLFRTTLSSAKNNRLVLSSSNSNRLASTTRYYGTSQEPRLTVRHPEFKNTQEKVDPNIKVPKNEHDDDHHGDHHHEKLALFKPEYEIPKEYDQPNGVYYLEDHHDHDAAHGGAHEAHYEEPSNEIMDDLESRYPIGDAQNYKEISDISEFNASSLIPRVNLTNTAAVDASLLKRAQDAQLLFKDELSVISKESTAAADAADVDIQDPEVDRMLNTLIQDVKEDHDIKQYLDLIQGRQKASVNEFSSSLITEADLENPDEEAIRKRIEESFKSEKATATTAATATAAGAAHKHTDDHHHHKEGEHHDDHHDDHHHHVDPDDVEDTAERGYYQNRPPNSKSPIHPIFVYGVLGIPVVYALYIARTTKKEDKKTFTQFQEDYFKYNPELKERYVELTKTNYPLSH</sequence>
<accession>A0A8J4UYU1</accession>
<feature type="compositionally biased region" description="Low complexity" evidence="1">
    <location>
        <begin position="280"/>
        <end position="293"/>
    </location>
</feature>
<organism evidence="3 4">
    <name type="scientific">Polysphondylium violaceum</name>
    <dbReference type="NCBI Taxonomy" id="133409"/>
    <lineage>
        <taxon>Eukaryota</taxon>
        <taxon>Amoebozoa</taxon>
        <taxon>Evosea</taxon>
        <taxon>Eumycetozoa</taxon>
        <taxon>Dictyostelia</taxon>
        <taxon>Dictyosteliales</taxon>
        <taxon>Dictyosteliaceae</taxon>
        <taxon>Polysphondylium</taxon>
    </lineage>
</organism>
<gene>
    <name evidence="3" type="ORF">CYY_005107</name>
</gene>
<keyword evidence="4" id="KW-1185">Reference proteome</keyword>
<comment type="caution">
    <text evidence="3">The sequence shown here is derived from an EMBL/GenBank/DDBJ whole genome shotgun (WGS) entry which is preliminary data.</text>
</comment>
<evidence type="ECO:0000313" key="4">
    <source>
        <dbReference type="Proteomes" id="UP000695562"/>
    </source>
</evidence>
<name>A0A8J4UYU1_9MYCE</name>
<dbReference type="AlphaFoldDB" id="A0A8J4UYU1"/>
<keyword evidence="2" id="KW-0472">Membrane</keyword>
<reference evidence="3" key="1">
    <citation type="submission" date="2020-01" db="EMBL/GenBank/DDBJ databases">
        <title>Development of genomics and gene disruption for Polysphondylium violaceum indicates a role for the polyketide synthase stlB in stalk morphogenesis.</title>
        <authorList>
            <person name="Narita B."/>
            <person name="Kawabe Y."/>
            <person name="Kin K."/>
            <person name="Saito T."/>
            <person name="Gibbs R."/>
            <person name="Kuspa A."/>
            <person name="Muzny D."/>
            <person name="Queller D."/>
            <person name="Richards S."/>
            <person name="Strassman J."/>
            <person name="Sucgang R."/>
            <person name="Worley K."/>
            <person name="Schaap P."/>
        </authorList>
    </citation>
    <scope>NUCLEOTIDE SEQUENCE</scope>
    <source>
        <strain evidence="3">QSvi11</strain>
    </source>
</reference>
<dbReference type="OrthoDB" id="10665560at2759"/>
<feature type="compositionally biased region" description="Basic and acidic residues" evidence="1">
    <location>
        <begin position="296"/>
        <end position="323"/>
    </location>
</feature>
<evidence type="ECO:0000256" key="2">
    <source>
        <dbReference type="SAM" id="Phobius"/>
    </source>
</evidence>
<feature type="region of interest" description="Disordered" evidence="1">
    <location>
        <begin position="273"/>
        <end position="342"/>
    </location>
</feature>
<protein>
    <submittedName>
        <fullName evidence="3">Uncharacterized protein</fullName>
    </submittedName>
</protein>
<evidence type="ECO:0000313" key="3">
    <source>
        <dbReference type="EMBL" id="KAF2073590.1"/>
    </source>
</evidence>
<keyword evidence="2" id="KW-0812">Transmembrane</keyword>
<feature type="transmembrane region" description="Helical" evidence="2">
    <location>
        <begin position="349"/>
        <end position="366"/>
    </location>
</feature>